<dbReference type="Gene3D" id="3.90.660.10">
    <property type="match status" value="1"/>
</dbReference>
<dbReference type="GeneID" id="100921129"/>
<dbReference type="Proteomes" id="UP000007648">
    <property type="component" value="Unassembled WGS sequence"/>
</dbReference>
<gene>
    <name evidence="6" type="primary">RNLS</name>
</gene>
<dbReference type="Ensembl" id="ENSSHAT00000026230.1">
    <property type="protein sequence ID" value="ENSSHAP00000024362.1"/>
    <property type="gene ID" value="ENSSHAG00000022125.1"/>
</dbReference>
<evidence type="ECO:0000313" key="7">
    <source>
        <dbReference type="Proteomes" id="UP000007648"/>
    </source>
</evidence>
<sequence length="375" mass="41040">MSHARGRAGAVTPGRRSLRGQGEGRDATVERSRIAMARVLVVGAGLTGGLCAALLRRGRPASVAVWEQSRDSGGRMTTVQSAQDPHCRADLGAQYITCTPRSAQQHHSFYEELLTSGVLKPLAACIDGLVGKEGDRNFVAPHGISTVVKHFLKESGVEVSYGHRVTEIYLKDDKWEVHRDMGGSELFDIIILTMPVPQILQLQGDIKNLISESQKQQLASVRYSCRFALGLFYEAGTQIDVPWAAQYVPKNPYICFISIDNRKRDIDAANLGPSVVIHTTTSFGMENLEKNIEDVQDMILQQVSGVLPGLPTPTSTTCHRWTYSQVTKAFPNCPGQMTLHQNPLLVCGGDGFTRSSFDGCLESALHIMEALKPHL</sequence>
<reference evidence="6 7" key="1">
    <citation type="journal article" date="2011" name="Proc. Natl. Acad. Sci. U.S.A.">
        <title>Genetic diversity and population structure of the endangered marsupial Sarcophilus harrisii (Tasmanian devil).</title>
        <authorList>
            <person name="Miller W."/>
            <person name="Hayes V.M."/>
            <person name="Ratan A."/>
            <person name="Petersen D.C."/>
            <person name="Wittekindt N.E."/>
            <person name="Miller J."/>
            <person name="Walenz B."/>
            <person name="Knight J."/>
            <person name="Qi J."/>
            <person name="Zhao F."/>
            <person name="Wang Q."/>
            <person name="Bedoya-Reina O.C."/>
            <person name="Katiyar N."/>
            <person name="Tomsho L.P."/>
            <person name="Kasson L.M."/>
            <person name="Hardie R.A."/>
            <person name="Woodbridge P."/>
            <person name="Tindall E.A."/>
            <person name="Bertelsen M.F."/>
            <person name="Dixon D."/>
            <person name="Pyecroft S."/>
            <person name="Helgen K.M."/>
            <person name="Lesk A.M."/>
            <person name="Pringle T.H."/>
            <person name="Patterson N."/>
            <person name="Zhang Y."/>
            <person name="Kreiss A."/>
            <person name="Woods G.M."/>
            <person name="Jones M.E."/>
            <person name="Schuster S.C."/>
        </authorList>
    </citation>
    <scope>NUCLEOTIDE SEQUENCE [LARGE SCALE GENOMIC DNA]</scope>
</reference>
<dbReference type="GO" id="GO:0070404">
    <property type="term" value="F:NADH binding"/>
    <property type="evidence" value="ECO:0007669"/>
    <property type="project" value="Ensembl"/>
</dbReference>
<dbReference type="Pfam" id="PF01593">
    <property type="entry name" value="Amino_oxidase"/>
    <property type="match status" value="1"/>
</dbReference>
<proteinExistence type="predicted"/>
<evidence type="ECO:0000259" key="5">
    <source>
        <dbReference type="Pfam" id="PF01593"/>
    </source>
</evidence>
<feature type="transmembrane region" description="Helical" evidence="4">
    <location>
        <begin position="35"/>
        <end position="55"/>
    </location>
</feature>
<dbReference type="InterPro" id="IPR036188">
    <property type="entry name" value="FAD/NAD-bd_sf"/>
</dbReference>
<keyword evidence="7" id="KW-1185">Reference proteome</keyword>
<accession>A0A7N4NM65</accession>
<feature type="domain" description="Amine oxidase" evidence="5">
    <location>
        <begin position="132"/>
        <end position="330"/>
    </location>
</feature>
<keyword evidence="4" id="KW-0472">Membrane</keyword>
<dbReference type="GO" id="GO:0016651">
    <property type="term" value="F:oxidoreductase activity, acting on NAD(P)H"/>
    <property type="evidence" value="ECO:0007669"/>
    <property type="project" value="Ensembl"/>
</dbReference>
<dbReference type="InterPro" id="IPR040174">
    <property type="entry name" value="RNLS"/>
</dbReference>
<keyword evidence="4" id="KW-0812">Transmembrane</keyword>
<dbReference type="KEGG" id="shr:100921129"/>
<dbReference type="Pfam" id="PF13450">
    <property type="entry name" value="NAD_binding_8"/>
    <property type="match status" value="1"/>
</dbReference>
<keyword evidence="2" id="KW-0274">FAD</keyword>
<dbReference type="GO" id="GO:0051379">
    <property type="term" value="F:epinephrine binding"/>
    <property type="evidence" value="ECO:0007669"/>
    <property type="project" value="Ensembl"/>
</dbReference>
<dbReference type="GO" id="GO:0005576">
    <property type="term" value="C:extracellular region"/>
    <property type="evidence" value="ECO:0007669"/>
    <property type="project" value="Ensembl"/>
</dbReference>
<dbReference type="GO" id="GO:0045776">
    <property type="term" value="P:negative regulation of blood pressure"/>
    <property type="evidence" value="ECO:0007669"/>
    <property type="project" value="Ensembl"/>
</dbReference>
<evidence type="ECO:0000256" key="2">
    <source>
        <dbReference type="ARBA" id="ARBA00022827"/>
    </source>
</evidence>
<dbReference type="AlphaFoldDB" id="A0A7N4NM65"/>
<reference evidence="6" key="2">
    <citation type="submission" date="2025-08" db="UniProtKB">
        <authorList>
            <consortium name="Ensembl"/>
        </authorList>
    </citation>
    <scope>IDENTIFICATION</scope>
</reference>
<dbReference type="GeneTree" id="ENSGT00390000016052"/>
<evidence type="ECO:0000313" key="6">
    <source>
        <dbReference type="Ensembl" id="ENSSHAP00000024362.1"/>
    </source>
</evidence>
<dbReference type="GO" id="GO:0010459">
    <property type="term" value="P:negative regulation of heart rate"/>
    <property type="evidence" value="ECO:0007669"/>
    <property type="project" value="Ensembl"/>
</dbReference>
<dbReference type="RefSeq" id="XP_003758949.2">
    <property type="nucleotide sequence ID" value="XM_003758901.4"/>
</dbReference>
<feature type="region of interest" description="Disordered" evidence="3">
    <location>
        <begin position="1"/>
        <end position="29"/>
    </location>
</feature>
<reference evidence="6" key="3">
    <citation type="submission" date="2025-09" db="UniProtKB">
        <authorList>
            <consortium name="Ensembl"/>
        </authorList>
    </citation>
    <scope>IDENTIFICATION</scope>
</reference>
<evidence type="ECO:0000256" key="1">
    <source>
        <dbReference type="ARBA" id="ARBA00022630"/>
    </source>
</evidence>
<dbReference type="GO" id="GO:0097621">
    <property type="term" value="F:monoamine oxidase activity"/>
    <property type="evidence" value="ECO:0007669"/>
    <property type="project" value="Ensembl"/>
</dbReference>
<protein>
    <submittedName>
        <fullName evidence="6">Renalase, FAD dependent amine oxidase</fullName>
    </submittedName>
</protein>
<evidence type="ECO:0000256" key="4">
    <source>
        <dbReference type="SAM" id="Phobius"/>
    </source>
</evidence>
<organism evidence="6 7">
    <name type="scientific">Sarcophilus harrisii</name>
    <name type="common">Tasmanian devil</name>
    <name type="synonym">Sarcophilus laniarius</name>
    <dbReference type="NCBI Taxonomy" id="9305"/>
    <lineage>
        <taxon>Eukaryota</taxon>
        <taxon>Metazoa</taxon>
        <taxon>Chordata</taxon>
        <taxon>Craniata</taxon>
        <taxon>Vertebrata</taxon>
        <taxon>Euteleostomi</taxon>
        <taxon>Mammalia</taxon>
        <taxon>Metatheria</taxon>
        <taxon>Dasyuromorphia</taxon>
        <taxon>Dasyuridae</taxon>
        <taxon>Sarcophilus</taxon>
    </lineage>
</organism>
<dbReference type="CTD" id="55328"/>
<dbReference type="PANTHER" id="PTHR23357:SF1">
    <property type="entry name" value="RENALASE"/>
    <property type="match status" value="1"/>
</dbReference>
<keyword evidence="4" id="KW-1133">Transmembrane helix</keyword>
<keyword evidence="1" id="KW-0285">Flavoprotein</keyword>
<dbReference type="InParanoid" id="A0A7N4NM65"/>
<dbReference type="SUPFAM" id="SSF51905">
    <property type="entry name" value="FAD/NAD(P)-binding domain"/>
    <property type="match status" value="1"/>
</dbReference>
<dbReference type="OrthoDB" id="2161133at2759"/>
<dbReference type="InterPro" id="IPR002937">
    <property type="entry name" value="Amino_oxidase"/>
</dbReference>
<dbReference type="FunCoup" id="A0A7N4NM65">
    <property type="interactions" value="128"/>
</dbReference>
<evidence type="ECO:0000256" key="3">
    <source>
        <dbReference type="SAM" id="MobiDB-lite"/>
    </source>
</evidence>
<dbReference type="Gene3D" id="3.50.50.60">
    <property type="entry name" value="FAD/NAD(P)-binding domain"/>
    <property type="match status" value="1"/>
</dbReference>
<name>A0A7N4NM65_SARHA</name>
<dbReference type="PANTHER" id="PTHR23357">
    <property type="entry name" value="RENALASE"/>
    <property type="match status" value="1"/>
</dbReference>